<dbReference type="PANTHER" id="PTHR30204:SF58">
    <property type="entry name" value="HTH-TYPE TRANSCRIPTIONAL REGULATOR YFMP"/>
    <property type="match status" value="1"/>
</dbReference>
<protein>
    <submittedName>
        <fullName evidence="4">MerR family transcriptional regulator</fullName>
    </submittedName>
</protein>
<dbReference type="AlphaFoldDB" id="A0A3L7DZT4"/>
<dbReference type="Pfam" id="PF13411">
    <property type="entry name" value="MerR_1"/>
    <property type="match status" value="1"/>
</dbReference>
<organism evidence="4 5">
    <name type="scientific">Seongchinamella sediminis</name>
    <dbReference type="NCBI Taxonomy" id="2283635"/>
    <lineage>
        <taxon>Bacteria</taxon>
        <taxon>Pseudomonadati</taxon>
        <taxon>Pseudomonadota</taxon>
        <taxon>Gammaproteobacteria</taxon>
        <taxon>Cellvibrionales</taxon>
        <taxon>Halieaceae</taxon>
        <taxon>Seongchinamella</taxon>
    </lineage>
</organism>
<sequence length="134" mass="15799">MGEDKTYTISDLAREFEVTTRTIRFYEEKGLLSPTRQGQHRIFDKKDHARLELILRGKRAGLSLQESREIIEMYDPAGDNYEQYQFLLNKVDERQAQLESQLEDIKQLIEGLEEVRQRCTRALNDIARPRAARQ</sequence>
<keyword evidence="2" id="KW-0175">Coiled coil</keyword>
<name>A0A3L7DZT4_9GAMM</name>
<proteinExistence type="predicted"/>
<evidence type="ECO:0000313" key="5">
    <source>
        <dbReference type="Proteomes" id="UP000265509"/>
    </source>
</evidence>
<dbReference type="CDD" id="cd04776">
    <property type="entry name" value="HTH_GnyR"/>
    <property type="match status" value="1"/>
</dbReference>
<dbReference type="Proteomes" id="UP000265509">
    <property type="component" value="Unassembled WGS sequence"/>
</dbReference>
<evidence type="ECO:0000256" key="1">
    <source>
        <dbReference type="ARBA" id="ARBA00023125"/>
    </source>
</evidence>
<gene>
    <name evidence="4" type="ORF">DWB85_12695</name>
</gene>
<dbReference type="InterPro" id="IPR047057">
    <property type="entry name" value="MerR_fam"/>
</dbReference>
<evidence type="ECO:0000259" key="3">
    <source>
        <dbReference type="PROSITE" id="PS50937"/>
    </source>
</evidence>
<dbReference type="EMBL" id="QRAN01000013">
    <property type="protein sequence ID" value="RLQ21382.1"/>
    <property type="molecule type" value="Genomic_DNA"/>
</dbReference>
<keyword evidence="5" id="KW-1185">Reference proteome</keyword>
<dbReference type="GO" id="GO:0003677">
    <property type="term" value="F:DNA binding"/>
    <property type="evidence" value="ECO:0007669"/>
    <property type="project" value="UniProtKB-KW"/>
</dbReference>
<dbReference type="SUPFAM" id="SSF46955">
    <property type="entry name" value="Putative DNA-binding domain"/>
    <property type="match status" value="1"/>
</dbReference>
<dbReference type="PANTHER" id="PTHR30204">
    <property type="entry name" value="REDOX-CYCLING DRUG-SENSING TRANSCRIPTIONAL ACTIVATOR SOXR"/>
    <property type="match status" value="1"/>
</dbReference>
<feature type="coiled-coil region" evidence="2">
    <location>
        <begin position="88"/>
        <end position="125"/>
    </location>
</feature>
<reference evidence="4 5" key="1">
    <citation type="submission" date="2018-07" db="EMBL/GenBank/DDBJ databases">
        <title>Halioglobus sp. genome submission.</title>
        <authorList>
            <person name="Ye M.-Q."/>
            <person name="Du Z.-J."/>
        </authorList>
    </citation>
    <scope>NUCLEOTIDE SEQUENCE [LARGE SCALE GENOMIC DNA]</scope>
    <source>
        <strain evidence="4 5">U0301</strain>
    </source>
</reference>
<dbReference type="OrthoDB" id="9803659at2"/>
<dbReference type="PROSITE" id="PS50937">
    <property type="entry name" value="HTH_MERR_2"/>
    <property type="match status" value="1"/>
</dbReference>
<feature type="domain" description="HTH merR-type" evidence="3">
    <location>
        <begin position="6"/>
        <end position="73"/>
    </location>
</feature>
<dbReference type="InterPro" id="IPR009061">
    <property type="entry name" value="DNA-bd_dom_put_sf"/>
</dbReference>
<evidence type="ECO:0000256" key="2">
    <source>
        <dbReference type="SAM" id="Coils"/>
    </source>
</evidence>
<comment type="caution">
    <text evidence="4">The sequence shown here is derived from an EMBL/GenBank/DDBJ whole genome shotgun (WGS) entry which is preliminary data.</text>
</comment>
<dbReference type="Gene3D" id="1.10.1660.10">
    <property type="match status" value="1"/>
</dbReference>
<dbReference type="RefSeq" id="WP_117955204.1">
    <property type="nucleotide sequence ID" value="NZ_QRAN01000013.1"/>
</dbReference>
<dbReference type="InterPro" id="IPR000551">
    <property type="entry name" value="MerR-type_HTH_dom"/>
</dbReference>
<keyword evidence="1" id="KW-0238">DNA-binding</keyword>
<accession>A0A3L7DZT4</accession>
<evidence type="ECO:0000313" key="4">
    <source>
        <dbReference type="EMBL" id="RLQ21382.1"/>
    </source>
</evidence>
<dbReference type="SMART" id="SM00422">
    <property type="entry name" value="HTH_MERR"/>
    <property type="match status" value="1"/>
</dbReference>
<dbReference type="GO" id="GO:0003700">
    <property type="term" value="F:DNA-binding transcription factor activity"/>
    <property type="evidence" value="ECO:0007669"/>
    <property type="project" value="InterPro"/>
</dbReference>